<evidence type="ECO:0000313" key="3">
    <source>
        <dbReference type="Proteomes" id="UP001152622"/>
    </source>
</evidence>
<dbReference type="AlphaFoldDB" id="A0A9Q1IQ30"/>
<proteinExistence type="predicted"/>
<evidence type="ECO:0000256" key="1">
    <source>
        <dbReference type="SAM" id="MobiDB-lite"/>
    </source>
</evidence>
<dbReference type="OrthoDB" id="8931078at2759"/>
<protein>
    <submittedName>
        <fullName evidence="2">Uncharacterized protein</fullName>
    </submittedName>
</protein>
<evidence type="ECO:0000313" key="2">
    <source>
        <dbReference type="EMBL" id="KAJ8348915.1"/>
    </source>
</evidence>
<comment type="caution">
    <text evidence="2">The sequence shown here is derived from an EMBL/GenBank/DDBJ whole genome shotgun (WGS) entry which is preliminary data.</text>
</comment>
<dbReference type="EMBL" id="JAINUF010000010">
    <property type="protein sequence ID" value="KAJ8348915.1"/>
    <property type="molecule type" value="Genomic_DNA"/>
</dbReference>
<name>A0A9Q1IQ30_SYNKA</name>
<feature type="region of interest" description="Disordered" evidence="1">
    <location>
        <begin position="43"/>
        <end position="82"/>
    </location>
</feature>
<keyword evidence="3" id="KW-1185">Reference proteome</keyword>
<organism evidence="2 3">
    <name type="scientific">Synaphobranchus kaupii</name>
    <name type="common">Kaup's arrowtooth eel</name>
    <dbReference type="NCBI Taxonomy" id="118154"/>
    <lineage>
        <taxon>Eukaryota</taxon>
        <taxon>Metazoa</taxon>
        <taxon>Chordata</taxon>
        <taxon>Craniata</taxon>
        <taxon>Vertebrata</taxon>
        <taxon>Euteleostomi</taxon>
        <taxon>Actinopterygii</taxon>
        <taxon>Neopterygii</taxon>
        <taxon>Teleostei</taxon>
        <taxon>Anguilliformes</taxon>
        <taxon>Synaphobranchidae</taxon>
        <taxon>Synaphobranchus</taxon>
    </lineage>
</organism>
<accession>A0A9Q1IQ30</accession>
<gene>
    <name evidence="2" type="ORF">SKAU_G00275040</name>
</gene>
<sequence length="110" mass="11752">MASGEMPSLSIRHGVRVVPPEAKITVEDVLLAAGDQERMQGFAADSAGHPEADAGEVGSEQAQRTEAQGCQDGVGTRRRMGRVRAGPCRQTLRLARKRLCQSSLLQLRAG</sequence>
<dbReference type="Proteomes" id="UP001152622">
    <property type="component" value="Chromosome 10"/>
</dbReference>
<reference evidence="2" key="1">
    <citation type="journal article" date="2023" name="Science">
        <title>Genome structures resolve the early diversification of teleost fishes.</title>
        <authorList>
            <person name="Parey E."/>
            <person name="Louis A."/>
            <person name="Montfort J."/>
            <person name="Bouchez O."/>
            <person name="Roques C."/>
            <person name="Iampietro C."/>
            <person name="Lluch J."/>
            <person name="Castinel A."/>
            <person name="Donnadieu C."/>
            <person name="Desvignes T."/>
            <person name="Floi Bucao C."/>
            <person name="Jouanno E."/>
            <person name="Wen M."/>
            <person name="Mejri S."/>
            <person name="Dirks R."/>
            <person name="Jansen H."/>
            <person name="Henkel C."/>
            <person name="Chen W.J."/>
            <person name="Zahm M."/>
            <person name="Cabau C."/>
            <person name="Klopp C."/>
            <person name="Thompson A.W."/>
            <person name="Robinson-Rechavi M."/>
            <person name="Braasch I."/>
            <person name="Lecointre G."/>
            <person name="Bobe J."/>
            <person name="Postlethwait J.H."/>
            <person name="Berthelot C."/>
            <person name="Roest Crollius H."/>
            <person name="Guiguen Y."/>
        </authorList>
    </citation>
    <scope>NUCLEOTIDE SEQUENCE</scope>
    <source>
        <strain evidence="2">WJC10195</strain>
    </source>
</reference>